<proteinExistence type="predicted"/>
<accession>A0ABU5KQY2</accession>
<sequence length="597" mass="68727">MDPQTEDIAVDAITKACRKPKSRVKANVLSGDKTVSFDGEIELYSSPAQTVKDLISKVPVQVKGITVDTFSGSTRTYPIRMDDIKNYYAAQGVVYFVVEMLVNEEADDYDTRIYYRQFFSQELKQLIDNYGSQQSRSVTFFTLEGSTIERVCRTFVDEREKQPTVTVKNEALKRDFTFEYYEAVTTTLLPHSKQPEEVFEHNFTIYGVTKEKFPVPIITSQPASFKYGSKRLLKINDHEYHFYIEEERLANGAINISIEDVLFIEVYKGNKYHVEIKNFHSIKLNLMLLSLVKDLLNGHELMLTSVLIKIDNVTDKDEALEQITKEEQILTAAQSIFAEKGISDEIKFHDDYHAILSELAVIVKNITEGSCVGFETNKNNGYVLHTLANKGYLFFVLNGQSEKETYLIDPFSEEFSDIKILVSNEKRTERVEMCNYYLLDAKALTKSINIDLDQIYSAIDSGEANDRIELANDFCLQCIKAYDISKNKDHLALAEYIYKKYDEVKEPSMKQVVGLNLIQIEWRINQYELSDSLIDQLIQMKIQAATDQHILLYCINVLLDNKIEAGYHFSKLTLDDQKNLKNLPIWRAKEILESRLN</sequence>
<evidence type="ECO:0000313" key="2">
    <source>
        <dbReference type="Proteomes" id="UP001292084"/>
    </source>
</evidence>
<evidence type="ECO:0008006" key="3">
    <source>
        <dbReference type="Google" id="ProtNLM"/>
    </source>
</evidence>
<dbReference type="EMBL" id="JAXQNN010000007">
    <property type="protein sequence ID" value="MDZ5713552.1"/>
    <property type="molecule type" value="Genomic_DNA"/>
</dbReference>
<reference evidence="1 2" key="1">
    <citation type="submission" date="2023-12" db="EMBL/GenBank/DDBJ databases">
        <title>Jeotgalibacillus haloalkaliphilus sp. nov., a novel salt-tolerant bacteria, isolated from the estuary of the Fenhe River into the Yellow River.</title>
        <authorList>
            <person name="Li Y."/>
        </authorList>
    </citation>
    <scope>NUCLEOTIDE SEQUENCE [LARGE SCALE GENOMIC DNA]</scope>
    <source>
        <strain evidence="1 2">HH7-29</strain>
    </source>
</reference>
<gene>
    <name evidence="1" type="ORF">UFB30_15065</name>
</gene>
<evidence type="ECO:0000313" key="1">
    <source>
        <dbReference type="EMBL" id="MDZ5713552.1"/>
    </source>
</evidence>
<name>A0ABU5KQY2_9BACL</name>
<keyword evidence="2" id="KW-1185">Reference proteome</keyword>
<organism evidence="1 2">
    <name type="scientific">Jeotgalibacillus haloalkalitolerans</name>
    <dbReference type="NCBI Taxonomy" id="3104292"/>
    <lineage>
        <taxon>Bacteria</taxon>
        <taxon>Bacillati</taxon>
        <taxon>Bacillota</taxon>
        <taxon>Bacilli</taxon>
        <taxon>Bacillales</taxon>
        <taxon>Caryophanaceae</taxon>
        <taxon>Jeotgalibacillus</taxon>
    </lineage>
</organism>
<comment type="caution">
    <text evidence="1">The sequence shown here is derived from an EMBL/GenBank/DDBJ whole genome shotgun (WGS) entry which is preliminary data.</text>
</comment>
<protein>
    <recommendedName>
        <fullName evidence="3">DUF4365 domain-containing protein</fullName>
    </recommendedName>
</protein>
<dbReference type="Proteomes" id="UP001292084">
    <property type="component" value="Unassembled WGS sequence"/>
</dbReference>
<dbReference type="RefSeq" id="WP_322422512.1">
    <property type="nucleotide sequence ID" value="NZ_JAXQNN010000007.1"/>
</dbReference>